<dbReference type="EMBL" id="JAHLQF010000005">
    <property type="protein sequence ID" value="MBU5486317.1"/>
    <property type="molecule type" value="Genomic_DNA"/>
</dbReference>
<organism evidence="3 4">
    <name type="scientific">Clostridium mobile</name>
    <dbReference type="NCBI Taxonomy" id="2841512"/>
    <lineage>
        <taxon>Bacteria</taxon>
        <taxon>Bacillati</taxon>
        <taxon>Bacillota</taxon>
        <taxon>Clostridia</taxon>
        <taxon>Eubacteriales</taxon>
        <taxon>Clostridiaceae</taxon>
        <taxon>Clostridium</taxon>
    </lineage>
</organism>
<dbReference type="RefSeq" id="WP_216440921.1">
    <property type="nucleotide sequence ID" value="NZ_JAHLQF010000005.1"/>
</dbReference>
<accession>A0ABS6EM55</accession>
<evidence type="ECO:0000259" key="2">
    <source>
        <dbReference type="Pfam" id="PF01206"/>
    </source>
</evidence>
<reference evidence="3 4" key="1">
    <citation type="submission" date="2021-06" db="EMBL/GenBank/DDBJ databases">
        <authorList>
            <person name="Sun Q."/>
            <person name="Li D."/>
        </authorList>
    </citation>
    <scope>NUCLEOTIDE SEQUENCE [LARGE SCALE GENOMIC DNA]</scope>
    <source>
        <strain evidence="3 4">MSJ-11</strain>
    </source>
</reference>
<evidence type="ECO:0000313" key="4">
    <source>
        <dbReference type="Proteomes" id="UP000726170"/>
    </source>
</evidence>
<gene>
    <name evidence="3" type="ORF">KQI86_18570</name>
</gene>
<proteinExistence type="inferred from homology"/>
<dbReference type="InterPro" id="IPR001455">
    <property type="entry name" value="TusA-like"/>
</dbReference>
<dbReference type="PANTHER" id="PTHR33279:SF6">
    <property type="entry name" value="SULFUR CARRIER PROTEIN YEDF-RELATED"/>
    <property type="match status" value="1"/>
</dbReference>
<evidence type="ECO:0000256" key="1">
    <source>
        <dbReference type="ARBA" id="ARBA00008984"/>
    </source>
</evidence>
<comment type="similarity">
    <text evidence="1">Belongs to the sulfur carrier protein TusA family.</text>
</comment>
<name>A0ABS6EM55_9CLOT</name>
<dbReference type="Proteomes" id="UP000726170">
    <property type="component" value="Unassembled WGS sequence"/>
</dbReference>
<dbReference type="CDD" id="cd00291">
    <property type="entry name" value="SirA_YedF_YeeD"/>
    <property type="match status" value="1"/>
</dbReference>
<keyword evidence="4" id="KW-1185">Reference proteome</keyword>
<dbReference type="Pfam" id="PF01206">
    <property type="entry name" value="TusA"/>
    <property type="match status" value="1"/>
</dbReference>
<sequence>MKNRVIDCVLDVCPIPLIKAKLNYKKLTSGESVTIVTDHSCSCQNIKDAFSKMKASISIEEEMGIWYITITKE</sequence>
<comment type="caution">
    <text evidence="3">The sequence shown here is derived from an EMBL/GenBank/DDBJ whole genome shotgun (WGS) entry which is preliminary data.</text>
</comment>
<feature type="domain" description="UPF0033" evidence="2">
    <location>
        <begin position="5"/>
        <end position="72"/>
    </location>
</feature>
<protein>
    <submittedName>
        <fullName evidence="3">Sulfurtransferase TusA family protein</fullName>
    </submittedName>
</protein>
<dbReference type="PANTHER" id="PTHR33279">
    <property type="entry name" value="SULFUR CARRIER PROTEIN YEDF-RELATED"/>
    <property type="match status" value="1"/>
</dbReference>
<evidence type="ECO:0000313" key="3">
    <source>
        <dbReference type="EMBL" id="MBU5486317.1"/>
    </source>
</evidence>